<comment type="caution">
    <text evidence="6">The sequence shown here is derived from an EMBL/GenBank/DDBJ whole genome shotgun (WGS) entry which is preliminary data.</text>
</comment>
<dbReference type="InterPro" id="IPR009061">
    <property type="entry name" value="DNA-bd_dom_put_sf"/>
</dbReference>
<keyword evidence="7" id="KW-1185">Reference proteome</keyword>
<evidence type="ECO:0000256" key="3">
    <source>
        <dbReference type="ARBA" id="ARBA00023125"/>
    </source>
</evidence>
<dbReference type="Pfam" id="PF00376">
    <property type="entry name" value="MerR"/>
    <property type="match status" value="1"/>
</dbReference>
<dbReference type="EMBL" id="JACOOO010000016">
    <property type="protein sequence ID" value="MBC5629216.1"/>
    <property type="molecule type" value="Genomic_DNA"/>
</dbReference>
<dbReference type="InterPro" id="IPR047057">
    <property type="entry name" value="MerR_fam"/>
</dbReference>
<dbReference type="PANTHER" id="PTHR30204:SF69">
    <property type="entry name" value="MERR-FAMILY TRANSCRIPTIONAL REGULATOR"/>
    <property type="match status" value="1"/>
</dbReference>
<keyword evidence="2" id="KW-0805">Transcription regulation</keyword>
<dbReference type="SUPFAM" id="SSF46955">
    <property type="entry name" value="Putative DNA-binding domain"/>
    <property type="match status" value="1"/>
</dbReference>
<dbReference type="PROSITE" id="PS50937">
    <property type="entry name" value="HTH_MERR_2"/>
    <property type="match status" value="1"/>
</dbReference>
<organism evidence="6 7">
    <name type="scientific">Clostridium hominis</name>
    <dbReference type="NCBI Taxonomy" id="2763036"/>
    <lineage>
        <taxon>Bacteria</taxon>
        <taxon>Bacillati</taxon>
        <taxon>Bacillota</taxon>
        <taxon>Clostridia</taxon>
        <taxon>Eubacteriales</taxon>
        <taxon>Clostridiaceae</taxon>
        <taxon>Clostridium</taxon>
    </lineage>
</organism>
<keyword evidence="1" id="KW-0678">Repressor</keyword>
<evidence type="ECO:0000313" key="6">
    <source>
        <dbReference type="EMBL" id="MBC5629216.1"/>
    </source>
</evidence>
<name>A0ABR7DCU3_9CLOT</name>
<keyword evidence="4" id="KW-0804">Transcription</keyword>
<evidence type="ECO:0000313" key="7">
    <source>
        <dbReference type="Proteomes" id="UP000596929"/>
    </source>
</evidence>
<accession>A0ABR7DCU3</accession>
<dbReference type="Gene3D" id="1.10.1660.10">
    <property type="match status" value="1"/>
</dbReference>
<proteinExistence type="predicted"/>
<protein>
    <submittedName>
        <fullName evidence="6">MerR family DNA-binding transcriptional regulator</fullName>
    </submittedName>
</protein>
<dbReference type="Proteomes" id="UP000596929">
    <property type="component" value="Unassembled WGS sequence"/>
</dbReference>
<gene>
    <name evidence="6" type="ORF">H8S20_09950</name>
</gene>
<dbReference type="SMART" id="SM00422">
    <property type="entry name" value="HTH_MERR"/>
    <property type="match status" value="1"/>
</dbReference>
<dbReference type="InterPro" id="IPR011256">
    <property type="entry name" value="Reg_factor_effector_dom_sf"/>
</dbReference>
<dbReference type="SUPFAM" id="SSF55136">
    <property type="entry name" value="Probable bacterial effector-binding domain"/>
    <property type="match status" value="1"/>
</dbReference>
<feature type="domain" description="HTH merR-type" evidence="5">
    <location>
        <begin position="9"/>
        <end position="79"/>
    </location>
</feature>
<evidence type="ECO:0000259" key="5">
    <source>
        <dbReference type="PROSITE" id="PS50937"/>
    </source>
</evidence>
<dbReference type="CDD" id="cd01107">
    <property type="entry name" value="HTH_BmrR"/>
    <property type="match status" value="1"/>
</dbReference>
<evidence type="ECO:0000256" key="1">
    <source>
        <dbReference type="ARBA" id="ARBA00022491"/>
    </source>
</evidence>
<reference evidence="6 7" key="1">
    <citation type="submission" date="2020-08" db="EMBL/GenBank/DDBJ databases">
        <title>Genome public.</title>
        <authorList>
            <person name="Liu C."/>
            <person name="Sun Q."/>
        </authorList>
    </citation>
    <scope>NUCLEOTIDE SEQUENCE [LARGE SCALE GENOMIC DNA]</scope>
    <source>
        <strain evidence="6 7">NSJ-6</strain>
    </source>
</reference>
<evidence type="ECO:0000256" key="4">
    <source>
        <dbReference type="ARBA" id="ARBA00023163"/>
    </source>
</evidence>
<sequence length="271" mass="31810">MEEFMEEGLYSIGEVSKIKEITVKTLRYYHKIGILIPKFIDENTGYRYYSIDQFIYIDIIKGFRALGTSIVELQEIFGECDMDKLLDFLDEKRYEAEENINKMKNIISNIDALTKGIRVSRGLVQNNEINIKIFEERKIVTVPCKEVGGLKELLYYSNLDKIIKEQNIKQTMERGIIYRLNKDSTLESMYVFNTIEEENLISSSNIMILPKGKYLTLIYNSENASECGKKMLGFINENKLKPEEWIEIELFNNIFETELYNCQIQVLVERM</sequence>
<dbReference type="InterPro" id="IPR000551">
    <property type="entry name" value="MerR-type_HTH_dom"/>
</dbReference>
<dbReference type="GO" id="GO:0003677">
    <property type="term" value="F:DNA binding"/>
    <property type="evidence" value="ECO:0007669"/>
    <property type="project" value="UniProtKB-KW"/>
</dbReference>
<keyword evidence="3 6" id="KW-0238">DNA-binding</keyword>
<evidence type="ECO:0000256" key="2">
    <source>
        <dbReference type="ARBA" id="ARBA00023015"/>
    </source>
</evidence>
<dbReference type="PANTHER" id="PTHR30204">
    <property type="entry name" value="REDOX-CYCLING DRUG-SENSING TRANSCRIPTIONAL ACTIVATOR SOXR"/>
    <property type="match status" value="1"/>
</dbReference>